<keyword evidence="5 10" id="KW-0489">Methyltransferase</keyword>
<evidence type="ECO:0000256" key="10">
    <source>
        <dbReference type="PIRNR" id="PIRNR015601"/>
    </source>
</evidence>
<dbReference type="AlphaFoldDB" id="A0A840SFG8"/>
<keyword evidence="3 10" id="KW-0963">Cytoplasm</keyword>
<dbReference type="Gene3D" id="3.40.1280.10">
    <property type="match status" value="1"/>
</dbReference>
<dbReference type="CDD" id="cd18084">
    <property type="entry name" value="RsmE-like"/>
    <property type="match status" value="1"/>
</dbReference>
<evidence type="ECO:0000256" key="5">
    <source>
        <dbReference type="ARBA" id="ARBA00022603"/>
    </source>
</evidence>
<dbReference type="EC" id="2.1.1.193" evidence="10"/>
<keyword evidence="6 10" id="KW-0808">Transferase</keyword>
<dbReference type="InterPro" id="IPR046886">
    <property type="entry name" value="RsmE_MTase_dom"/>
</dbReference>
<accession>A0A840SFG8</accession>
<keyword evidence="4 10" id="KW-0698">rRNA processing</keyword>
<evidence type="ECO:0000256" key="3">
    <source>
        <dbReference type="ARBA" id="ARBA00022490"/>
    </source>
</evidence>
<evidence type="ECO:0000313" key="13">
    <source>
        <dbReference type="Proteomes" id="UP000578697"/>
    </source>
</evidence>
<dbReference type="InterPro" id="IPR029028">
    <property type="entry name" value="Alpha/beta_knot_MTases"/>
</dbReference>
<comment type="caution">
    <text evidence="12">The sequence shown here is derived from an EMBL/GenBank/DDBJ whole genome shotgun (WGS) entry which is preliminary data.</text>
</comment>
<dbReference type="EMBL" id="JACHFR010000002">
    <property type="protein sequence ID" value="MBB5218666.1"/>
    <property type="molecule type" value="Genomic_DNA"/>
</dbReference>
<evidence type="ECO:0000256" key="9">
    <source>
        <dbReference type="ARBA" id="ARBA00047944"/>
    </source>
</evidence>
<sequence>MRQFIAETELDSKGCLYVTGKKFRYLSSVLRCRGGDMIDVRLPDGSLQPMTVAFINTDEKKITLQVAGTNVTSKNNFHAKAESCLTSKTEFWLFMFAAKPPKMELIIRQAVECGVAAIVPVEGEFCQKSCIESAIKKSSPSDDRWQRIITEARQQSGSPVETKIYPCMKLQKALELWQTHVKEKCPSEKNSLAIVLYEQTAGTKTLHECAANAENITAACVVSGAEGGITPDEIALMQDSGFIPVHCRTNILRCETAALYGTAALQTVLLEKELWQSKE</sequence>
<dbReference type="NCBIfam" id="TIGR00046">
    <property type="entry name" value="RsmE family RNA methyltransferase"/>
    <property type="match status" value="1"/>
</dbReference>
<dbReference type="InterPro" id="IPR029026">
    <property type="entry name" value="tRNA_m1G_MTases_N"/>
</dbReference>
<dbReference type="GO" id="GO:0070475">
    <property type="term" value="P:rRNA base methylation"/>
    <property type="evidence" value="ECO:0007669"/>
    <property type="project" value="TreeGrafter"/>
</dbReference>
<comment type="subcellular location">
    <subcellularLocation>
        <location evidence="1 10">Cytoplasm</location>
    </subcellularLocation>
</comment>
<evidence type="ECO:0000256" key="2">
    <source>
        <dbReference type="ARBA" id="ARBA00005528"/>
    </source>
</evidence>
<dbReference type="GO" id="GO:0005737">
    <property type="term" value="C:cytoplasm"/>
    <property type="evidence" value="ECO:0007669"/>
    <property type="project" value="UniProtKB-SubCell"/>
</dbReference>
<reference evidence="12 13" key="1">
    <citation type="submission" date="2020-08" db="EMBL/GenBank/DDBJ databases">
        <title>Genomic Encyclopedia of Type Strains, Phase IV (KMG-IV): sequencing the most valuable type-strain genomes for metagenomic binning, comparative biology and taxonomic classification.</title>
        <authorList>
            <person name="Goeker M."/>
        </authorList>
    </citation>
    <scope>NUCLEOTIDE SEQUENCE [LARGE SCALE GENOMIC DNA]</scope>
    <source>
        <strain evidence="12 13">DSM 103679</strain>
    </source>
</reference>
<dbReference type="Pfam" id="PF04452">
    <property type="entry name" value="Methyltrans_RNA"/>
    <property type="match status" value="1"/>
</dbReference>
<name>A0A840SFG8_9SPIR</name>
<keyword evidence="7 10" id="KW-0949">S-adenosyl-L-methionine</keyword>
<dbReference type="Proteomes" id="UP000578697">
    <property type="component" value="Unassembled WGS sequence"/>
</dbReference>
<dbReference type="PANTHER" id="PTHR30027:SF3">
    <property type="entry name" value="16S RRNA (URACIL(1498)-N(3))-METHYLTRANSFERASE"/>
    <property type="match status" value="1"/>
</dbReference>
<comment type="function">
    <text evidence="8 10">Specifically methylates the N3 position of the uracil ring of uridine 1498 (m3U1498) in 16S rRNA. Acts on the fully assembled 30S ribosomal subunit.</text>
</comment>
<protein>
    <recommendedName>
        <fullName evidence="10">Ribosomal RNA small subunit methyltransferase E</fullName>
        <ecNumber evidence="10">2.1.1.193</ecNumber>
    </recommendedName>
</protein>
<evidence type="ECO:0000256" key="4">
    <source>
        <dbReference type="ARBA" id="ARBA00022552"/>
    </source>
</evidence>
<dbReference type="RefSeq" id="WP_184652114.1">
    <property type="nucleotide sequence ID" value="NZ_JACHFR010000002.1"/>
</dbReference>
<organism evidence="12 13">
    <name type="scientific">Treponema rectale</name>
    <dbReference type="NCBI Taxonomy" id="744512"/>
    <lineage>
        <taxon>Bacteria</taxon>
        <taxon>Pseudomonadati</taxon>
        <taxon>Spirochaetota</taxon>
        <taxon>Spirochaetia</taxon>
        <taxon>Spirochaetales</taxon>
        <taxon>Treponemataceae</taxon>
        <taxon>Treponema</taxon>
    </lineage>
</organism>
<dbReference type="InterPro" id="IPR006700">
    <property type="entry name" value="RsmE"/>
</dbReference>
<evidence type="ECO:0000259" key="11">
    <source>
        <dbReference type="Pfam" id="PF04452"/>
    </source>
</evidence>
<evidence type="ECO:0000256" key="6">
    <source>
        <dbReference type="ARBA" id="ARBA00022679"/>
    </source>
</evidence>
<dbReference type="PANTHER" id="PTHR30027">
    <property type="entry name" value="RIBOSOMAL RNA SMALL SUBUNIT METHYLTRANSFERASE E"/>
    <property type="match status" value="1"/>
</dbReference>
<dbReference type="PIRSF" id="PIRSF015601">
    <property type="entry name" value="MTase_slr0722"/>
    <property type="match status" value="1"/>
</dbReference>
<dbReference type="GO" id="GO:0070042">
    <property type="term" value="F:rRNA (uridine-N3-)-methyltransferase activity"/>
    <property type="evidence" value="ECO:0007669"/>
    <property type="project" value="TreeGrafter"/>
</dbReference>
<evidence type="ECO:0000256" key="1">
    <source>
        <dbReference type="ARBA" id="ARBA00004496"/>
    </source>
</evidence>
<proteinExistence type="inferred from homology"/>
<evidence type="ECO:0000256" key="8">
    <source>
        <dbReference type="ARBA" id="ARBA00025699"/>
    </source>
</evidence>
<dbReference type="SUPFAM" id="SSF75217">
    <property type="entry name" value="alpha/beta knot"/>
    <property type="match status" value="1"/>
</dbReference>
<comment type="catalytic activity">
    <reaction evidence="9 10">
        <text>uridine(1498) in 16S rRNA + S-adenosyl-L-methionine = N(3)-methyluridine(1498) in 16S rRNA + S-adenosyl-L-homocysteine + H(+)</text>
        <dbReference type="Rhea" id="RHEA:42920"/>
        <dbReference type="Rhea" id="RHEA-COMP:10283"/>
        <dbReference type="Rhea" id="RHEA-COMP:10284"/>
        <dbReference type="ChEBI" id="CHEBI:15378"/>
        <dbReference type="ChEBI" id="CHEBI:57856"/>
        <dbReference type="ChEBI" id="CHEBI:59789"/>
        <dbReference type="ChEBI" id="CHEBI:65315"/>
        <dbReference type="ChEBI" id="CHEBI:74502"/>
        <dbReference type="EC" id="2.1.1.193"/>
    </reaction>
</comment>
<comment type="similarity">
    <text evidence="2 10">Belongs to the RNA methyltransferase RsmE family.</text>
</comment>
<feature type="domain" description="Ribosomal RNA small subunit methyltransferase E methyltransferase" evidence="11">
    <location>
        <begin position="89"/>
        <end position="266"/>
    </location>
</feature>
<keyword evidence="13" id="KW-1185">Reference proteome</keyword>
<evidence type="ECO:0000313" key="12">
    <source>
        <dbReference type="EMBL" id="MBB5218666.1"/>
    </source>
</evidence>
<evidence type="ECO:0000256" key="7">
    <source>
        <dbReference type="ARBA" id="ARBA00022691"/>
    </source>
</evidence>
<gene>
    <name evidence="12" type="ORF">HNP77_001035</name>
</gene>